<sequence length="115" mass="13171">MDRYILTDAQWAKMEPFCLGKVTDRGRSGKDNRLFLEAVLWIARTGSPWRDLPPHFGKWNTVFKRYRDWVKAGVFENIFASVNEDVDLEYAMIDGTIVKVHRHGQGAKGGLSNSL</sequence>
<gene>
    <name evidence="2" type="ORF">NCTC10308_03643</name>
</gene>
<dbReference type="Proteomes" id="UP000254227">
    <property type="component" value="Unassembled WGS sequence"/>
</dbReference>
<dbReference type="AlphaFoldDB" id="A0A380U9J2"/>
<dbReference type="Pfam" id="PF13340">
    <property type="entry name" value="DUF4096"/>
    <property type="match status" value="1"/>
</dbReference>
<organism evidence="2 3">
    <name type="scientific">Acinetobacter johnsonii</name>
    <dbReference type="NCBI Taxonomy" id="40214"/>
    <lineage>
        <taxon>Bacteria</taxon>
        <taxon>Pseudomonadati</taxon>
        <taxon>Pseudomonadota</taxon>
        <taxon>Gammaproteobacteria</taxon>
        <taxon>Moraxellales</taxon>
        <taxon>Moraxellaceae</taxon>
        <taxon>Acinetobacter</taxon>
    </lineage>
</organism>
<dbReference type="InterPro" id="IPR025161">
    <property type="entry name" value="IS402-like_dom"/>
</dbReference>
<name>A0A380U9J2_ACIJO</name>
<evidence type="ECO:0000313" key="3">
    <source>
        <dbReference type="Proteomes" id="UP000254227"/>
    </source>
</evidence>
<dbReference type="EMBL" id="UFRV01000006">
    <property type="protein sequence ID" value="SUU00586.1"/>
    <property type="molecule type" value="Genomic_DNA"/>
</dbReference>
<dbReference type="PANTHER" id="PTHR46637">
    <property type="entry name" value="TIS1421-TRANSPOSASE PROTEIN A"/>
    <property type="match status" value="1"/>
</dbReference>
<feature type="domain" description="Insertion element IS402-like" evidence="1">
    <location>
        <begin position="6"/>
        <end position="79"/>
    </location>
</feature>
<accession>A0A380U9J2</accession>
<dbReference type="NCBIfam" id="NF033580">
    <property type="entry name" value="transpos_IS5_3"/>
    <property type="match status" value="1"/>
</dbReference>
<dbReference type="PANTHER" id="PTHR46637:SF1">
    <property type="entry name" value="BLL5188 PROTEIN"/>
    <property type="match status" value="1"/>
</dbReference>
<reference evidence="2 3" key="1">
    <citation type="submission" date="2018-06" db="EMBL/GenBank/DDBJ databases">
        <authorList>
            <consortium name="Pathogen Informatics"/>
            <person name="Doyle S."/>
        </authorList>
    </citation>
    <scope>NUCLEOTIDE SEQUENCE [LARGE SCALE GENOMIC DNA]</scope>
    <source>
        <strain evidence="2 3">NCTC10308</strain>
    </source>
</reference>
<proteinExistence type="predicted"/>
<dbReference type="InterPro" id="IPR052909">
    <property type="entry name" value="Transposase_6_like"/>
</dbReference>
<evidence type="ECO:0000313" key="2">
    <source>
        <dbReference type="EMBL" id="SUU00586.1"/>
    </source>
</evidence>
<protein>
    <submittedName>
        <fullName evidence="2">Transposase</fullName>
    </submittedName>
</protein>
<evidence type="ECO:0000259" key="1">
    <source>
        <dbReference type="Pfam" id="PF13340"/>
    </source>
</evidence>